<dbReference type="Gramene" id="TraesJAG5B03G02988410.1">
    <property type="protein sequence ID" value="TraesJAG5B03G02988410.1.CDS1"/>
    <property type="gene ID" value="TraesJAG5B03G02988410"/>
</dbReference>
<organism evidence="1">
    <name type="scientific">Triticum aestivum</name>
    <name type="common">Wheat</name>
    <dbReference type="NCBI Taxonomy" id="4565"/>
    <lineage>
        <taxon>Eukaryota</taxon>
        <taxon>Viridiplantae</taxon>
        <taxon>Streptophyta</taxon>
        <taxon>Embryophyta</taxon>
        <taxon>Tracheophyta</taxon>
        <taxon>Spermatophyta</taxon>
        <taxon>Magnoliopsida</taxon>
        <taxon>Liliopsida</taxon>
        <taxon>Poales</taxon>
        <taxon>Poaceae</taxon>
        <taxon>BOP clade</taxon>
        <taxon>Pooideae</taxon>
        <taxon>Triticodae</taxon>
        <taxon>Triticeae</taxon>
        <taxon>Triticinae</taxon>
        <taxon>Triticum</taxon>
    </lineage>
</organism>
<sequence length="269" mass="30033">MLAAGADRTLPHGATALEIPAPSDRPAFVTCPSFGNVPPAATAVHLPPEMLREPRARRTRACLSFASDPEAEHHARRLAYAYITPPEAPCRADAGPFIRRAFRTLALDLPQNFELLPPARRADATVRFRTPDLREAALRRQPFVLDGVTVKLLREQAPAVRRVSSDYIIHAALRDYPVEQRTRKGIESNCFRFGFVLEIDPACFTAPDLATVRVVLELEDPREIPHEVRIDYCDGHGSANVVPVEIVRVWHRSHSYHANGQYIPLFQAA</sequence>
<dbReference type="Gramene" id="TraesCAD_scaffold_012311_01G000400.1">
    <property type="protein sequence ID" value="TraesCAD_scaffold_012311_01G000400.1"/>
    <property type="gene ID" value="TraesCAD_scaffold_012311_01G000400"/>
</dbReference>
<reference evidence="1" key="1">
    <citation type="submission" date="2018-08" db="EMBL/GenBank/DDBJ databases">
        <authorList>
            <person name="Rossello M."/>
        </authorList>
    </citation>
    <scope>NUCLEOTIDE SEQUENCE [LARGE SCALE GENOMIC DNA]</scope>
    <source>
        <strain evidence="1">cv. Chinese Spring</strain>
    </source>
</reference>
<dbReference type="AlphaFoldDB" id="A0A3B6LVW0"/>
<keyword evidence="2" id="KW-1185">Reference proteome</keyword>
<dbReference type="Gramene" id="TraesCS5B02G471400.1">
    <property type="protein sequence ID" value="TraesCS5B02G471400.1.cds1"/>
    <property type="gene ID" value="TraesCS5B02G471400"/>
</dbReference>
<dbReference type="Proteomes" id="UP000019116">
    <property type="component" value="Chromosome 5B"/>
</dbReference>
<proteinExistence type="predicted"/>
<dbReference type="Gramene" id="TraesNOR5B03G03019310.1">
    <property type="protein sequence ID" value="TraesNOR5B03G03019310.1.CDS1"/>
    <property type="gene ID" value="TraesNOR5B03G03019310"/>
</dbReference>
<reference evidence="1" key="2">
    <citation type="submission" date="2018-10" db="UniProtKB">
        <authorList>
            <consortium name="EnsemblPlants"/>
        </authorList>
    </citation>
    <scope>IDENTIFICATION</scope>
</reference>
<dbReference type="PANTHER" id="PTHR34303:SF6">
    <property type="entry name" value="OS01G0890400 PROTEIN"/>
    <property type="match status" value="1"/>
</dbReference>
<evidence type="ECO:0000313" key="2">
    <source>
        <dbReference type="Proteomes" id="UP000019116"/>
    </source>
</evidence>
<dbReference type="Gramene" id="TraesARI7B03G04310800.1">
    <property type="protein sequence ID" value="TraesARI7B03G04310800.1.CDS1"/>
    <property type="gene ID" value="TraesARI7B03G04310800"/>
</dbReference>
<dbReference type="EnsemblPlants" id="TraesCS5B02G471400.1">
    <property type="protein sequence ID" value="TraesCS5B02G471400.1.cds1"/>
    <property type="gene ID" value="TraesCS5B02G471400"/>
</dbReference>
<accession>A0A3B6LVW0</accession>
<dbReference type="PANTHER" id="PTHR34303">
    <property type="entry name" value="OS01G0890400 PROTEIN-RELATED"/>
    <property type="match status" value="1"/>
</dbReference>
<dbReference type="Gramene" id="TraesSTA5B03G02982220.1">
    <property type="protein sequence ID" value="TraesSTA5B03G02982220.1.CDS1"/>
    <property type="gene ID" value="TraesSTA5B03G02982220"/>
</dbReference>
<dbReference type="OrthoDB" id="675134at2759"/>
<protein>
    <submittedName>
        <fullName evidence="1">Uncharacterized protein</fullName>
    </submittedName>
</protein>
<dbReference type="Gramene" id="TraesCS5B03G1153100.1">
    <property type="protein sequence ID" value="TraesCS5B03G1153100.1.CDS1"/>
    <property type="gene ID" value="TraesCS5B03G1153100"/>
</dbReference>
<dbReference type="Gramene" id="TraesROB_scaffold_001556_01G000600.1">
    <property type="protein sequence ID" value="TraesROB_scaffold_001556_01G000600.1"/>
    <property type="gene ID" value="TraesROB_scaffold_001556_01G000600"/>
</dbReference>
<evidence type="ECO:0000313" key="1">
    <source>
        <dbReference type="EnsemblPlants" id="TraesCS5B02G471400.1.cds1"/>
    </source>
</evidence>
<name>A0A3B6LVW0_WHEAT</name>
<dbReference type="Gramene" id="TraesPARA_EIv1.0_1741510.1">
    <property type="protein sequence ID" value="TraesPARA_EIv1.0_1741510.1.CDS1"/>
    <property type="gene ID" value="TraesPARA_EIv1.0_1741510"/>
</dbReference>